<feature type="domain" description="FAD/NAD(P)-binding" evidence="1">
    <location>
        <begin position="6"/>
        <end position="305"/>
    </location>
</feature>
<gene>
    <name evidence="2" type="ORF">K461DRAFT_295006</name>
</gene>
<name>A0A9P4J2R0_9PEZI</name>
<dbReference type="PRINTS" id="PR00411">
    <property type="entry name" value="PNDRDTASEI"/>
</dbReference>
<comment type="caution">
    <text evidence="2">The sequence shown here is derived from an EMBL/GenBank/DDBJ whole genome shotgun (WGS) entry which is preliminary data.</text>
</comment>
<dbReference type="GO" id="GO:0004174">
    <property type="term" value="F:electron-transferring-flavoprotein dehydrogenase activity"/>
    <property type="evidence" value="ECO:0007669"/>
    <property type="project" value="TreeGrafter"/>
</dbReference>
<dbReference type="Proteomes" id="UP000799439">
    <property type="component" value="Unassembled WGS sequence"/>
</dbReference>
<dbReference type="EMBL" id="ML996087">
    <property type="protein sequence ID" value="KAF2152170.1"/>
    <property type="molecule type" value="Genomic_DNA"/>
</dbReference>
<dbReference type="PRINTS" id="PR00368">
    <property type="entry name" value="FADPNR"/>
</dbReference>
<dbReference type="PANTHER" id="PTHR43735:SF11">
    <property type="entry name" value="HYPOTHETICAL OXIDOREDUCTASE (EUROFUNG)"/>
    <property type="match status" value="1"/>
</dbReference>
<dbReference type="GO" id="GO:0005737">
    <property type="term" value="C:cytoplasm"/>
    <property type="evidence" value="ECO:0007669"/>
    <property type="project" value="TreeGrafter"/>
</dbReference>
<dbReference type="Pfam" id="PF07992">
    <property type="entry name" value="Pyr_redox_2"/>
    <property type="match status" value="1"/>
</dbReference>
<evidence type="ECO:0000313" key="3">
    <source>
        <dbReference type="Proteomes" id="UP000799439"/>
    </source>
</evidence>
<dbReference type="OrthoDB" id="202203at2759"/>
<proteinExistence type="predicted"/>
<dbReference type="InterPro" id="IPR036188">
    <property type="entry name" value="FAD/NAD-bd_sf"/>
</dbReference>
<dbReference type="SUPFAM" id="SSF51905">
    <property type="entry name" value="FAD/NAD(P)-binding domain"/>
    <property type="match status" value="1"/>
</dbReference>
<accession>A0A9P4J2R0</accession>
<dbReference type="PANTHER" id="PTHR43735">
    <property type="entry name" value="APOPTOSIS-INDUCING FACTOR 1"/>
    <property type="match status" value="1"/>
</dbReference>
<dbReference type="GO" id="GO:0050660">
    <property type="term" value="F:flavin adenine dinucleotide binding"/>
    <property type="evidence" value="ECO:0007669"/>
    <property type="project" value="TreeGrafter"/>
</dbReference>
<keyword evidence="3" id="KW-1185">Reference proteome</keyword>
<dbReference type="InterPro" id="IPR023753">
    <property type="entry name" value="FAD/NAD-binding_dom"/>
</dbReference>
<dbReference type="Gene3D" id="3.50.50.100">
    <property type="match status" value="1"/>
</dbReference>
<sequence>MTVLRNIVVIGGSYVGVNTAQQLAKAFAGRFNVLLIEKNSHFQHLFAFPRFAVVNSVDTHKAFIPLSPGTFKDGPPGSGAVVRAAVTGINESNIQLDRKVDVAGHSTDLVPFAFLVLATGTRLTPPSTLPGSEKIEGVTYLRKHASFIMRSSNIVVIGGGAVGVQMATDIKEIYPGKTVTLVHSRQTVMNRFHPQLSRIVEDRCRELGVDMRWGSRVKLPAEGYPTDGRSFTIDFVDGTSIPAEFAIICTGQTPQSSLVREACAQAVNQQGLVRTLSTLQVNGFKQGNVFAVGDVADTGAPKAARPGGKQAAIVVNNIQHILDNEPLEHYDNSDVAAIHITLGVTKNVVFRNPSPGSDEPFINPKNDGRLDMGIDGVWTRRGGGLNAYL</sequence>
<organism evidence="2 3">
    <name type="scientific">Myriangium duriaei CBS 260.36</name>
    <dbReference type="NCBI Taxonomy" id="1168546"/>
    <lineage>
        <taxon>Eukaryota</taxon>
        <taxon>Fungi</taxon>
        <taxon>Dikarya</taxon>
        <taxon>Ascomycota</taxon>
        <taxon>Pezizomycotina</taxon>
        <taxon>Dothideomycetes</taxon>
        <taxon>Dothideomycetidae</taxon>
        <taxon>Myriangiales</taxon>
        <taxon>Myriangiaceae</taxon>
        <taxon>Myriangium</taxon>
    </lineage>
</organism>
<evidence type="ECO:0000259" key="1">
    <source>
        <dbReference type="Pfam" id="PF07992"/>
    </source>
</evidence>
<evidence type="ECO:0000313" key="2">
    <source>
        <dbReference type="EMBL" id="KAF2152170.1"/>
    </source>
</evidence>
<dbReference type="AlphaFoldDB" id="A0A9P4J2R0"/>
<reference evidence="2" key="1">
    <citation type="journal article" date="2020" name="Stud. Mycol.">
        <title>101 Dothideomycetes genomes: a test case for predicting lifestyles and emergence of pathogens.</title>
        <authorList>
            <person name="Haridas S."/>
            <person name="Albert R."/>
            <person name="Binder M."/>
            <person name="Bloem J."/>
            <person name="Labutti K."/>
            <person name="Salamov A."/>
            <person name="Andreopoulos B."/>
            <person name="Baker S."/>
            <person name="Barry K."/>
            <person name="Bills G."/>
            <person name="Bluhm B."/>
            <person name="Cannon C."/>
            <person name="Castanera R."/>
            <person name="Culley D."/>
            <person name="Daum C."/>
            <person name="Ezra D."/>
            <person name="Gonzalez J."/>
            <person name="Henrissat B."/>
            <person name="Kuo A."/>
            <person name="Liang C."/>
            <person name="Lipzen A."/>
            <person name="Lutzoni F."/>
            <person name="Magnuson J."/>
            <person name="Mondo S."/>
            <person name="Nolan M."/>
            <person name="Ohm R."/>
            <person name="Pangilinan J."/>
            <person name="Park H.-J."/>
            <person name="Ramirez L."/>
            <person name="Alfaro M."/>
            <person name="Sun H."/>
            <person name="Tritt A."/>
            <person name="Yoshinaga Y."/>
            <person name="Zwiers L.-H."/>
            <person name="Turgeon B."/>
            <person name="Goodwin S."/>
            <person name="Spatafora J."/>
            <person name="Crous P."/>
            <person name="Grigoriev I."/>
        </authorList>
    </citation>
    <scope>NUCLEOTIDE SEQUENCE</scope>
    <source>
        <strain evidence="2">CBS 260.36</strain>
    </source>
</reference>
<protein>
    <submittedName>
        <fullName evidence="2">FAD/NAD(P)-binding domain-containing protein</fullName>
    </submittedName>
</protein>